<proteinExistence type="predicted"/>
<accession>A0ABQ7JGG6</accession>
<evidence type="ECO:0000313" key="2">
    <source>
        <dbReference type="Proteomes" id="UP000823046"/>
    </source>
</evidence>
<protein>
    <submittedName>
        <fullName evidence="1">Uncharacterized protein</fullName>
    </submittedName>
</protein>
<dbReference type="Proteomes" id="UP000823046">
    <property type="component" value="Unassembled WGS sequence"/>
</dbReference>
<gene>
    <name evidence="1" type="ORF">IE077_000677</name>
</gene>
<dbReference type="PANTHER" id="PTHR14418:SF5">
    <property type="entry name" value="CONDENSIN COMPLEX SUBUNIT 3"/>
    <property type="match status" value="1"/>
</dbReference>
<dbReference type="InterPro" id="IPR016024">
    <property type="entry name" value="ARM-type_fold"/>
</dbReference>
<sequence length="1218" mass="139891">MVSHVPPSTALLSTPNPINIIQQWTEIYQILMNTTNTSASTSCAISKLPKLSISHLNQGILEEWIYRHLLYLVSQRPNISEKLWNAGVNLLCHCSINITIILIKDEPDANTPVSQIEYTEDNKTVSLLAQIWQRLLSQIFAKNRSNRIGIMKLLNSIVHEACASNLFVADSLYQYHIEQSSLLLQEDEDIEIQKLALDALINFQVPLVHNLFILFMKESSPLLRKVALRGVAFPNDSEAFCKMCKAFLDRTFDACDDVRQVVYNRLLHASDWVPLKLKFQFLQAGLNDSSITVKKSCVTMLNNWIYFAGGMAGFVNSLYKWNMYREDLIDICLAAYMLTQKNLTTTDFSFLKKPSLVNVSTAELFSFRIYQQLHCDKNSDLNFPSLRLLLEVLKTTCINYEEWHVAFPLSEIQSVAFIQTSTIFAWRLRQTFLLLLSSPLMNVCRYNFSVIVEEIFQVCKHILLCGPMGDSEAKVFFMCIPADASDLLLTTHDGVHYPWPFFSLHETCFHAILKLMKYMETFLHEDGKSDEEIEQQYTKRISSIIGDIINPLEENWDERVNTGENLIASYVHHYSLKALTALLHAASSALNLEMKQEKSVISSFENSTSTKESLFKNLSLLQQMVTEKWRRILFIMEAFLSYSNSHTKHDAALNDFPASVILPALQFIMEHSKDEFIQSADRKEDYLYLLFIKCSTNFCFLSDSMPFFESQIRGLGDVFSSTMDSFCFYLEHPTTLSFETKIQLQQQTVYADVYLRSLGDLLLLHPHISHFEKGKAFLILLWKILFGEILCSKYIQSTALHIIGKWLLTHSLQMDTDTITSSFPLDASFLPWTDTLRGLFEMIFLTPTLSQEQIHNLSELTTLQVCGYTAMDKKYLLDSLSVYFSISSQHREWLCQTFQSIILNSFTAASSQNILLVKNIHCMCKFILSYLKENGQLEELLDYFDKLIRGILLLMIEQKPTLNDQCGISAIFCQMIPLWINEGFLASAPTSSLLKTKIMNQLILQKEDISALEDIYKTQILLKYVLKRPCVKQKSCISALEKILVSLATIKKEIALEIKENSSSLHIQESLKKHCSDVLKDYSYSEAVEAEILQSLLQKYRWMLMHRKKTLRISYPARCLKVTEKRSKPLILPKLCKERALPFQWNYAPLPPLKPNESSLDVIVDDFEASPVGEKTLQSTKKIPYHRQTTAFADAKRLKYTPIVCEILPESKTQLFWS</sequence>
<dbReference type="SUPFAM" id="SSF48371">
    <property type="entry name" value="ARM repeat"/>
    <property type="match status" value="1"/>
</dbReference>
<evidence type="ECO:0000313" key="1">
    <source>
        <dbReference type="EMBL" id="KAF8823078.1"/>
    </source>
</evidence>
<reference evidence="1 2" key="1">
    <citation type="journal article" date="2020" name="bioRxiv">
        <title>Metabolic contributions of an alphaproteobacterial endosymbiont in the apicomplexan Cardiosporidium cionae.</title>
        <authorList>
            <person name="Hunter E.S."/>
            <person name="Paight C.J."/>
            <person name="Lane C.E."/>
        </authorList>
    </citation>
    <scope>NUCLEOTIDE SEQUENCE [LARGE SCALE GENOMIC DNA]</scope>
    <source>
        <strain evidence="1">ESH_2018</strain>
    </source>
</reference>
<name>A0ABQ7JGG6_9APIC</name>
<comment type="caution">
    <text evidence="1">The sequence shown here is derived from an EMBL/GenBank/DDBJ whole genome shotgun (WGS) entry which is preliminary data.</text>
</comment>
<organism evidence="1 2">
    <name type="scientific">Cardiosporidium cionae</name>
    <dbReference type="NCBI Taxonomy" id="476202"/>
    <lineage>
        <taxon>Eukaryota</taxon>
        <taxon>Sar</taxon>
        <taxon>Alveolata</taxon>
        <taxon>Apicomplexa</taxon>
        <taxon>Aconoidasida</taxon>
        <taxon>Nephromycida</taxon>
        <taxon>Cardiosporidium</taxon>
    </lineage>
</organism>
<keyword evidence="2" id="KW-1185">Reference proteome</keyword>
<dbReference type="EMBL" id="JADAQX010000003">
    <property type="protein sequence ID" value="KAF8823078.1"/>
    <property type="molecule type" value="Genomic_DNA"/>
</dbReference>
<dbReference type="PANTHER" id="PTHR14418">
    <property type="entry name" value="CONDENSIN COMPLEX SUBUNIT 3-RELATED"/>
    <property type="match status" value="1"/>
</dbReference>
<dbReference type="InterPro" id="IPR027165">
    <property type="entry name" value="CND3"/>
</dbReference>